<reference evidence="1" key="1">
    <citation type="journal article" date="2015" name="Nature">
        <title>Complex archaea that bridge the gap between prokaryotes and eukaryotes.</title>
        <authorList>
            <person name="Spang A."/>
            <person name="Saw J.H."/>
            <person name="Jorgensen S.L."/>
            <person name="Zaremba-Niedzwiedzka K."/>
            <person name="Martijn J."/>
            <person name="Lind A.E."/>
            <person name="van Eijk R."/>
            <person name="Schleper C."/>
            <person name="Guy L."/>
            <person name="Ettema T.J."/>
        </authorList>
    </citation>
    <scope>NUCLEOTIDE SEQUENCE</scope>
</reference>
<evidence type="ECO:0000313" key="1">
    <source>
        <dbReference type="EMBL" id="KKM07499.1"/>
    </source>
</evidence>
<comment type="caution">
    <text evidence="1">The sequence shown here is derived from an EMBL/GenBank/DDBJ whole genome shotgun (WGS) entry which is preliminary data.</text>
</comment>
<protein>
    <submittedName>
        <fullName evidence="1">Uncharacterized protein</fullName>
    </submittedName>
</protein>
<name>A0A0F9H8P1_9ZZZZ</name>
<dbReference type="AlphaFoldDB" id="A0A0F9H8P1"/>
<proteinExistence type="predicted"/>
<dbReference type="EMBL" id="LAZR01015757">
    <property type="protein sequence ID" value="KKM07499.1"/>
    <property type="molecule type" value="Genomic_DNA"/>
</dbReference>
<sequence>MAVPIKSTSSIAEKFARVTPGRAQDFADGVANPRRDWKTETAAAEARYEAGVTEAIAGKRFGKGVSKAGTEKWQRATLSLGVTRWPEGVQGAGPAYEAGFGPFRDVIAGLNLPQKFARGDSRNILRVAAIAKALHAKKIGT</sequence>
<accession>A0A0F9H8P1</accession>
<gene>
    <name evidence="1" type="ORF">LCGC14_1733270</name>
</gene>
<organism evidence="1">
    <name type="scientific">marine sediment metagenome</name>
    <dbReference type="NCBI Taxonomy" id="412755"/>
    <lineage>
        <taxon>unclassified sequences</taxon>
        <taxon>metagenomes</taxon>
        <taxon>ecological metagenomes</taxon>
    </lineage>
</organism>